<dbReference type="AlphaFoldDB" id="A0A8X6SCE1"/>
<sequence length="126" mass="14397">MVFVGNTLGWHSEKVERFLVSRLKSWGENDFCSMNPDKRIRTSSTLTSHEDDRLGVIDKVLAFGSEGARFESFYMIDSRGSPTWVPSHHRPNRNSKLLSSDVVWAFIAWGRSEIGHFPVLIISKEN</sequence>
<organism evidence="1 2">
    <name type="scientific">Trichonephila clavipes</name>
    <name type="common">Golden silk orbweaver</name>
    <name type="synonym">Nephila clavipes</name>
    <dbReference type="NCBI Taxonomy" id="2585209"/>
    <lineage>
        <taxon>Eukaryota</taxon>
        <taxon>Metazoa</taxon>
        <taxon>Ecdysozoa</taxon>
        <taxon>Arthropoda</taxon>
        <taxon>Chelicerata</taxon>
        <taxon>Arachnida</taxon>
        <taxon>Araneae</taxon>
        <taxon>Araneomorphae</taxon>
        <taxon>Entelegynae</taxon>
        <taxon>Araneoidea</taxon>
        <taxon>Nephilidae</taxon>
        <taxon>Trichonephila</taxon>
    </lineage>
</organism>
<protein>
    <submittedName>
        <fullName evidence="1">Uncharacterized protein</fullName>
    </submittedName>
</protein>
<accession>A0A8X6SCE1</accession>
<reference evidence="1" key="1">
    <citation type="submission" date="2020-08" db="EMBL/GenBank/DDBJ databases">
        <title>Multicomponent nature underlies the extraordinary mechanical properties of spider dragline silk.</title>
        <authorList>
            <person name="Kono N."/>
            <person name="Nakamura H."/>
            <person name="Mori M."/>
            <person name="Yoshida Y."/>
            <person name="Ohtoshi R."/>
            <person name="Malay A.D."/>
            <person name="Moran D.A.P."/>
            <person name="Tomita M."/>
            <person name="Numata K."/>
            <person name="Arakawa K."/>
        </authorList>
    </citation>
    <scope>NUCLEOTIDE SEQUENCE</scope>
</reference>
<keyword evidence="2" id="KW-1185">Reference proteome</keyword>
<dbReference type="Proteomes" id="UP000887159">
    <property type="component" value="Unassembled WGS sequence"/>
</dbReference>
<evidence type="ECO:0000313" key="2">
    <source>
        <dbReference type="Proteomes" id="UP000887159"/>
    </source>
</evidence>
<proteinExistence type="predicted"/>
<name>A0A8X6SCE1_TRICX</name>
<evidence type="ECO:0000313" key="1">
    <source>
        <dbReference type="EMBL" id="GFY09661.1"/>
    </source>
</evidence>
<gene>
    <name evidence="1" type="ORF">TNCV_381561</name>
</gene>
<dbReference type="EMBL" id="BMAU01021291">
    <property type="protein sequence ID" value="GFY09661.1"/>
    <property type="molecule type" value="Genomic_DNA"/>
</dbReference>
<comment type="caution">
    <text evidence="1">The sequence shown here is derived from an EMBL/GenBank/DDBJ whole genome shotgun (WGS) entry which is preliminary data.</text>
</comment>